<dbReference type="Pfam" id="PF13174">
    <property type="entry name" value="TPR_6"/>
    <property type="match status" value="1"/>
</dbReference>
<evidence type="ECO:0000256" key="1">
    <source>
        <dbReference type="PROSITE-ProRule" id="PRU00339"/>
    </source>
</evidence>
<reference evidence="5" key="1">
    <citation type="journal article" date="2020" name="mSystems">
        <title>Genome- and Community-Level Interaction Insights into Carbon Utilization and Element Cycling Functions of Hydrothermarchaeota in Hydrothermal Sediment.</title>
        <authorList>
            <person name="Zhou Z."/>
            <person name="Liu Y."/>
            <person name="Xu W."/>
            <person name="Pan J."/>
            <person name="Luo Z.H."/>
            <person name="Li M."/>
        </authorList>
    </citation>
    <scope>NUCLEOTIDE SEQUENCE [LARGE SCALE GENOMIC DNA]</scope>
    <source>
        <strain evidence="5">SpSt-114</strain>
    </source>
</reference>
<evidence type="ECO:0000256" key="4">
    <source>
        <dbReference type="SAM" id="SignalP"/>
    </source>
</evidence>
<dbReference type="PROSITE" id="PS50005">
    <property type="entry name" value="TPR"/>
    <property type="match status" value="1"/>
</dbReference>
<gene>
    <name evidence="5" type="ORF">ENN04_08445</name>
</gene>
<organism evidence="5">
    <name type="scientific">Thermocrinis ruber</name>
    <dbReference type="NCBI Taxonomy" id="75906"/>
    <lineage>
        <taxon>Bacteria</taxon>
        <taxon>Pseudomonadati</taxon>
        <taxon>Aquificota</taxon>
        <taxon>Aquificia</taxon>
        <taxon>Aquificales</taxon>
        <taxon>Aquificaceae</taxon>
        <taxon>Thermocrinis</taxon>
    </lineage>
</organism>
<keyword evidence="4" id="KW-0732">Signal</keyword>
<dbReference type="AlphaFoldDB" id="A0A7C5SZH7"/>
<dbReference type="InterPro" id="IPR011990">
    <property type="entry name" value="TPR-like_helical_dom_sf"/>
</dbReference>
<dbReference type="EMBL" id="DSAC01000106">
    <property type="protein sequence ID" value="HHO74640.1"/>
    <property type="molecule type" value="Genomic_DNA"/>
</dbReference>
<evidence type="ECO:0000256" key="2">
    <source>
        <dbReference type="SAM" id="Coils"/>
    </source>
</evidence>
<feature type="signal peptide" evidence="4">
    <location>
        <begin position="1"/>
        <end position="19"/>
    </location>
</feature>
<accession>A0A7C5SZH7</accession>
<protein>
    <submittedName>
        <fullName evidence="5">Tetratricopeptide repeat protein</fullName>
    </submittedName>
</protein>
<dbReference type="PROSITE" id="PS51257">
    <property type="entry name" value="PROKAR_LIPOPROTEIN"/>
    <property type="match status" value="1"/>
</dbReference>
<name>A0A7C5SZH7_9AQUI</name>
<dbReference type="SMART" id="SM00028">
    <property type="entry name" value="TPR"/>
    <property type="match status" value="1"/>
</dbReference>
<feature type="coiled-coil region" evidence="2">
    <location>
        <begin position="20"/>
        <end position="75"/>
    </location>
</feature>
<comment type="caution">
    <text evidence="5">The sequence shown here is derived from an EMBL/GenBank/DDBJ whole genome shotgun (WGS) entry which is preliminary data.</text>
</comment>
<evidence type="ECO:0000256" key="3">
    <source>
        <dbReference type="SAM" id="MobiDB-lite"/>
    </source>
</evidence>
<keyword evidence="2" id="KW-0175">Coiled coil</keyword>
<feature type="region of interest" description="Disordered" evidence="3">
    <location>
        <begin position="77"/>
        <end position="130"/>
    </location>
</feature>
<dbReference type="Pfam" id="PF13424">
    <property type="entry name" value="TPR_12"/>
    <property type="match status" value="1"/>
</dbReference>
<keyword evidence="1" id="KW-0802">TPR repeat</keyword>
<sequence length="255" mass="29611">MRKNILFLCLFLSSCGAVTQEELNAKLAQINRRIEQLEEEQKTIRAQQIKTEERVDALSQNLANLRLEMERLRVERRTSLPQPIPSKPESAPQSQPAKVEGQPRTQPIQPEPFVQRPQEGQRGVEAPSSDYEKEYKSALDLYNLRQLNQAKEKFIEFIRKYPKTPLTDNAYLWLGVIYRDLGDNARAEAVWRTLEERCKRGEMVDCNKLPSVYLQLARLYEAQGNNEKAKEYYEAILKEFPLSEEAEVAKKKLGR</sequence>
<dbReference type="SUPFAM" id="SSF48452">
    <property type="entry name" value="TPR-like"/>
    <property type="match status" value="1"/>
</dbReference>
<proteinExistence type="predicted"/>
<feature type="repeat" description="TPR" evidence="1">
    <location>
        <begin position="210"/>
        <end position="243"/>
    </location>
</feature>
<evidence type="ECO:0000313" key="5">
    <source>
        <dbReference type="EMBL" id="HHO74640.1"/>
    </source>
</evidence>
<dbReference type="InterPro" id="IPR019734">
    <property type="entry name" value="TPR_rpt"/>
</dbReference>
<dbReference type="Gene3D" id="1.25.40.10">
    <property type="entry name" value="Tetratricopeptide repeat domain"/>
    <property type="match status" value="1"/>
</dbReference>
<feature type="chain" id="PRO_5028152655" evidence="4">
    <location>
        <begin position="20"/>
        <end position="255"/>
    </location>
</feature>